<dbReference type="InterPro" id="IPR051806">
    <property type="entry name" value="HAD-like_SPP"/>
</dbReference>
<dbReference type="InterPro" id="IPR036412">
    <property type="entry name" value="HAD-like_sf"/>
</dbReference>
<dbReference type="EMBL" id="SMBH01000004">
    <property type="protein sequence ID" value="TCU17272.1"/>
    <property type="molecule type" value="Genomic_DNA"/>
</dbReference>
<evidence type="ECO:0000313" key="1">
    <source>
        <dbReference type="EMBL" id="TCU17272.1"/>
    </source>
</evidence>
<protein>
    <submittedName>
        <fullName evidence="1">Sugar-phosphatase</fullName>
    </submittedName>
</protein>
<dbReference type="InterPro" id="IPR006439">
    <property type="entry name" value="HAD-SF_hydro_IA"/>
</dbReference>
<dbReference type="Pfam" id="PF00702">
    <property type="entry name" value="Hydrolase"/>
    <property type="match status" value="1"/>
</dbReference>
<dbReference type="Proteomes" id="UP000294576">
    <property type="component" value="Unassembled WGS sequence"/>
</dbReference>
<accession>A0A4R3QCL2</accession>
<evidence type="ECO:0000313" key="2">
    <source>
        <dbReference type="Proteomes" id="UP000294576"/>
    </source>
</evidence>
<dbReference type="NCBIfam" id="TIGR01509">
    <property type="entry name" value="HAD-SF-IA-v3"/>
    <property type="match status" value="1"/>
</dbReference>
<name>A0A4R3QCL2_RHISU</name>
<organism evidence="1 2">
    <name type="scientific">Rhizobium sullae</name>
    <name type="common">Rhizobium hedysari</name>
    <dbReference type="NCBI Taxonomy" id="50338"/>
    <lineage>
        <taxon>Bacteria</taxon>
        <taxon>Pseudomonadati</taxon>
        <taxon>Pseudomonadota</taxon>
        <taxon>Alphaproteobacteria</taxon>
        <taxon>Hyphomicrobiales</taxon>
        <taxon>Rhizobiaceae</taxon>
        <taxon>Rhizobium/Agrobacterium group</taxon>
        <taxon>Rhizobium</taxon>
    </lineage>
</organism>
<comment type="caution">
    <text evidence="1">The sequence shown here is derived from an EMBL/GenBank/DDBJ whole genome shotgun (WGS) entry which is preliminary data.</text>
</comment>
<dbReference type="InterPro" id="IPR023198">
    <property type="entry name" value="PGP-like_dom2"/>
</dbReference>
<sequence>MSGLVRREPSGKTEGTILICVRLSASKVHFARNSPVSSPNVPGKAYDAFLFDMDGTLLNSIAVVERVWSEWAKDHGLEPEVFLKTIHGIRASDVIRQLALPGVDPKYEADKLLAEEMEDIEGIIQIPGAIRFLNNIPFDRWAIVTSAPIELAKRRMAAAGIPMPKVIVTGEEVSAGKPSPECYLLGASRLGVDPKRCLVFEDAVAGILAGEGAGADVTVITATHATPFETPHFSIADYEAWTVKTIGGSGIGIVGA</sequence>
<dbReference type="PROSITE" id="PS01228">
    <property type="entry name" value="COF_1"/>
    <property type="match status" value="1"/>
</dbReference>
<dbReference type="Gene3D" id="1.10.150.240">
    <property type="entry name" value="Putative phosphatase, domain 2"/>
    <property type="match status" value="1"/>
</dbReference>
<dbReference type="PANTHER" id="PTHR43481:SF4">
    <property type="entry name" value="GLYCEROL-1-PHOSPHATE PHOSPHOHYDROLASE 1-RELATED"/>
    <property type="match status" value="1"/>
</dbReference>
<dbReference type="SFLD" id="SFLDS00003">
    <property type="entry name" value="Haloacid_Dehalogenase"/>
    <property type="match status" value="1"/>
</dbReference>
<dbReference type="CDD" id="cd07527">
    <property type="entry name" value="HAD_ScGPP-like"/>
    <property type="match status" value="1"/>
</dbReference>
<dbReference type="SFLD" id="SFLDG01129">
    <property type="entry name" value="C1.5:_HAD__Beta-PGM__Phosphata"/>
    <property type="match status" value="1"/>
</dbReference>
<dbReference type="Gene3D" id="3.40.50.1000">
    <property type="entry name" value="HAD superfamily/HAD-like"/>
    <property type="match status" value="1"/>
</dbReference>
<reference evidence="1 2" key="1">
    <citation type="submission" date="2019-03" db="EMBL/GenBank/DDBJ databases">
        <title>Genomic Encyclopedia of Type Strains, Phase IV (KMG-V): Genome sequencing to study the core and pangenomes of soil and plant-associated prokaryotes.</title>
        <authorList>
            <person name="Whitman W."/>
        </authorList>
    </citation>
    <scope>NUCLEOTIDE SEQUENCE [LARGE SCALE GENOMIC DNA]</scope>
    <source>
        <strain evidence="1 2">Hc14</strain>
    </source>
</reference>
<gene>
    <name evidence="1" type="ORF">EV132_104297</name>
</gene>
<dbReference type="PANTHER" id="PTHR43481">
    <property type="entry name" value="FRUCTOSE-1-PHOSPHATE PHOSPHATASE"/>
    <property type="match status" value="1"/>
</dbReference>
<dbReference type="InterPro" id="IPR023214">
    <property type="entry name" value="HAD_sf"/>
</dbReference>
<proteinExistence type="predicted"/>
<dbReference type="GO" id="GO:0050308">
    <property type="term" value="F:sugar-phosphatase activity"/>
    <property type="evidence" value="ECO:0007669"/>
    <property type="project" value="TreeGrafter"/>
</dbReference>
<dbReference type="SUPFAM" id="SSF56784">
    <property type="entry name" value="HAD-like"/>
    <property type="match status" value="1"/>
</dbReference>
<dbReference type="AlphaFoldDB" id="A0A4R3QCL2"/>